<accession>A0ABX2F9P9</accession>
<dbReference type="EMBL" id="JAAATY010000018">
    <property type="protein sequence ID" value="NRN68093.1"/>
    <property type="molecule type" value="Genomic_DNA"/>
</dbReference>
<organism evidence="1 2">
    <name type="scientific">Kibdelosporangium persicum</name>
    <dbReference type="NCBI Taxonomy" id="2698649"/>
    <lineage>
        <taxon>Bacteria</taxon>
        <taxon>Bacillati</taxon>
        <taxon>Actinomycetota</taxon>
        <taxon>Actinomycetes</taxon>
        <taxon>Pseudonocardiales</taxon>
        <taxon>Pseudonocardiaceae</taxon>
        <taxon>Kibdelosporangium</taxon>
    </lineage>
</organism>
<dbReference type="RefSeq" id="WP_173136839.1">
    <property type="nucleotide sequence ID" value="NZ_CBCSGW010000011.1"/>
</dbReference>
<protein>
    <recommendedName>
        <fullName evidence="3">PE family protein</fullName>
    </recommendedName>
</protein>
<evidence type="ECO:0000313" key="1">
    <source>
        <dbReference type="EMBL" id="NRN68093.1"/>
    </source>
</evidence>
<proteinExistence type="predicted"/>
<dbReference type="Proteomes" id="UP000763557">
    <property type="component" value="Unassembled WGS sequence"/>
</dbReference>
<name>A0ABX2F9P9_9PSEU</name>
<evidence type="ECO:0008006" key="3">
    <source>
        <dbReference type="Google" id="ProtNLM"/>
    </source>
</evidence>
<comment type="caution">
    <text evidence="1">The sequence shown here is derived from an EMBL/GenBank/DDBJ whole genome shotgun (WGS) entry which is preliminary data.</text>
</comment>
<evidence type="ECO:0000313" key="2">
    <source>
        <dbReference type="Proteomes" id="UP000763557"/>
    </source>
</evidence>
<reference evidence="1 2" key="1">
    <citation type="submission" date="2020-01" db="EMBL/GenBank/DDBJ databases">
        <title>Kibdelosporangium persica a novel Actinomycetes from a hot desert in Iran.</title>
        <authorList>
            <person name="Safaei N."/>
            <person name="Zaburannyi N."/>
            <person name="Mueller R."/>
            <person name="Wink J."/>
        </authorList>
    </citation>
    <scope>NUCLEOTIDE SEQUENCE [LARGE SCALE GENOMIC DNA]</scope>
    <source>
        <strain evidence="1 2">4NS15</strain>
    </source>
</reference>
<keyword evidence="2" id="KW-1185">Reference proteome</keyword>
<gene>
    <name evidence="1" type="ORF">GC106_53340</name>
</gene>
<sequence length="150" mass="16072">MAEGFQPEQSEPARQQIDTEIAVTQTGRAIAAMFGGEYAHQSGGGGAGGYYEFTSLAELDEIITEIKTVADGIIEDSRKLYHARGLMTPPAKDIMSVLQANAAAASVEAAYEHNGRMSAAAEAEIVKLEAARQAYARVEDVSAQSFRMRD</sequence>